<dbReference type="GO" id="GO:0005254">
    <property type="term" value="F:chloride channel activity"/>
    <property type="evidence" value="ECO:0007669"/>
    <property type="project" value="UniProtKB-KW"/>
</dbReference>
<evidence type="ECO:0000256" key="9">
    <source>
        <dbReference type="ARBA" id="ARBA00023303"/>
    </source>
</evidence>
<reference evidence="13" key="3">
    <citation type="submission" date="2021-08" db="EMBL/GenBank/DDBJ databases">
        <authorList>
            <person name="Tani A."/>
            <person name="Ola A."/>
            <person name="Ogura Y."/>
            <person name="Katsura K."/>
            <person name="Hayashi T."/>
        </authorList>
    </citation>
    <scope>NUCLEOTIDE SEQUENCE</scope>
    <source>
        <strain evidence="13">DSM 22415</strain>
    </source>
</reference>
<feature type="transmembrane region" description="Helical" evidence="11">
    <location>
        <begin position="419"/>
        <end position="440"/>
    </location>
</feature>
<dbReference type="RefSeq" id="WP_144765253.1">
    <property type="nucleotide sequence ID" value="NZ_BPQI01000174.1"/>
</dbReference>
<dbReference type="PANTHER" id="PTHR43427">
    <property type="entry name" value="CHLORIDE CHANNEL PROTEIN CLC-E"/>
    <property type="match status" value="1"/>
</dbReference>
<accession>A0A564G032</accession>
<keyword evidence="5" id="KW-0406">Ion transport</keyword>
<evidence type="ECO:0000256" key="1">
    <source>
        <dbReference type="ARBA" id="ARBA00004141"/>
    </source>
</evidence>
<dbReference type="InterPro" id="IPR000644">
    <property type="entry name" value="CBS_dom"/>
</dbReference>
<name>A0A564G032_9HYPH</name>
<evidence type="ECO:0000256" key="6">
    <source>
        <dbReference type="ARBA" id="ARBA00023136"/>
    </source>
</evidence>
<evidence type="ECO:0000256" key="3">
    <source>
        <dbReference type="ARBA" id="ARBA00022692"/>
    </source>
</evidence>
<dbReference type="CDD" id="cd00400">
    <property type="entry name" value="Voltage_gated_ClC"/>
    <property type="match status" value="1"/>
</dbReference>
<evidence type="ECO:0000313" key="15">
    <source>
        <dbReference type="Proteomes" id="UP000401717"/>
    </source>
</evidence>
<dbReference type="EMBL" id="BPQI01000174">
    <property type="protein sequence ID" value="GJD58869.1"/>
    <property type="molecule type" value="Genomic_DNA"/>
</dbReference>
<sequence>MYIEPGTTKEIGVDQRVGETAKRDPAARIRRRPLADFSADPRILMLIAMALLIGAAGTLAAAVLIRLIALVTNLAWFCRLDTVPRSLAEAARTPWMVLVPVLGGLAIGLMARFGSEKIRGHGIPEAIEAILIGASRMSAKVALLKPLSSAISIGTGGPFGAEGPIIMTGGAVGSLFAQFFHLSAMERKTLLVAGAAAGMTAIFGTPVAAVLLAVELLLFEWRPRSFVPVAAACLTAFVLRPALFEAGPLFPFTANPALPWWGLPACAAVGVAAGLQSGLLTTLLYRLEDAFERLPIHWMWWPALGGLFVGLGGLVEPRALGVGYDVIADLLNGELALRAVLLILCVKAAIWLIALSSGTSGGVLAPLLILGGAMGWLLGLGLPGTPGFWALLGMAAMLGGTMRAPLTGALFAVELTGNVHVLSPLLAATVSAYAVTVLLLKRSILTEKLARRGQHVSREYGVDPYELMRVADVMVHDVEVLDADMNLATAIATLETGRHRAYPVLDAARRPVGLVQRADALHWLVEGAGVQQRLRDHLRAPSGIVAHPDDVVSHALDMMAESGGGRLLVTDPATGVLVGILTRRDLLQVRHAVTRSETSRQAYFVLRRKRRRRAGTEAGPAASERV</sequence>
<dbReference type="InterPro" id="IPR014743">
    <property type="entry name" value="Cl-channel_core"/>
</dbReference>
<comment type="subcellular location">
    <subcellularLocation>
        <location evidence="1">Membrane</location>
        <topology evidence="1">Multi-pass membrane protein</topology>
    </subcellularLocation>
</comment>
<organism evidence="14 15">
    <name type="scientific">Methylobacterium dankookense</name>
    <dbReference type="NCBI Taxonomy" id="560405"/>
    <lineage>
        <taxon>Bacteria</taxon>
        <taxon>Pseudomonadati</taxon>
        <taxon>Pseudomonadota</taxon>
        <taxon>Alphaproteobacteria</taxon>
        <taxon>Hyphomicrobiales</taxon>
        <taxon>Methylobacteriaceae</taxon>
        <taxon>Methylobacterium</taxon>
    </lineage>
</organism>
<feature type="transmembrane region" description="Helical" evidence="11">
    <location>
        <begin position="190"/>
        <end position="214"/>
    </location>
</feature>
<evidence type="ECO:0000313" key="16">
    <source>
        <dbReference type="Proteomes" id="UP001055303"/>
    </source>
</evidence>
<dbReference type="Pfam" id="PF00654">
    <property type="entry name" value="Voltage_CLC"/>
    <property type="match status" value="1"/>
</dbReference>
<evidence type="ECO:0000313" key="14">
    <source>
        <dbReference type="EMBL" id="VUF13328.1"/>
    </source>
</evidence>
<dbReference type="PANTHER" id="PTHR43427:SF6">
    <property type="entry name" value="CHLORIDE CHANNEL PROTEIN CLC-E"/>
    <property type="match status" value="1"/>
</dbReference>
<feature type="transmembrane region" description="Helical" evidence="11">
    <location>
        <begin position="297"/>
        <end position="315"/>
    </location>
</feature>
<dbReference type="SUPFAM" id="SSF54631">
    <property type="entry name" value="CBS-domain pair"/>
    <property type="match status" value="1"/>
</dbReference>
<keyword evidence="2" id="KW-0813">Transport</keyword>
<keyword evidence="9" id="KW-0407">Ion channel</keyword>
<evidence type="ECO:0000259" key="12">
    <source>
        <dbReference type="PROSITE" id="PS51371"/>
    </source>
</evidence>
<dbReference type="SMART" id="SM00116">
    <property type="entry name" value="CBS"/>
    <property type="match status" value="2"/>
</dbReference>
<keyword evidence="16" id="KW-1185">Reference proteome</keyword>
<dbReference type="Gene3D" id="3.10.580.10">
    <property type="entry name" value="CBS-domain"/>
    <property type="match status" value="1"/>
</dbReference>
<keyword evidence="3 11" id="KW-0812">Transmembrane</keyword>
<reference evidence="14 15" key="1">
    <citation type="submission" date="2019-06" db="EMBL/GenBank/DDBJ databases">
        <authorList>
            <person name="Rodrigo-Torres L."/>
            <person name="Arahal R. D."/>
            <person name="Lucena T."/>
        </authorList>
    </citation>
    <scope>NUCLEOTIDE SEQUENCE [LARGE SCALE GENOMIC DNA]</scope>
    <source>
        <strain evidence="14 15">SW08-7</strain>
    </source>
</reference>
<feature type="transmembrane region" description="Helical" evidence="11">
    <location>
        <begin position="388"/>
        <end position="412"/>
    </location>
</feature>
<evidence type="ECO:0000256" key="7">
    <source>
        <dbReference type="ARBA" id="ARBA00023173"/>
    </source>
</evidence>
<dbReference type="Proteomes" id="UP001055303">
    <property type="component" value="Unassembled WGS sequence"/>
</dbReference>
<evidence type="ECO:0000256" key="10">
    <source>
        <dbReference type="PROSITE-ProRule" id="PRU00703"/>
    </source>
</evidence>
<dbReference type="AlphaFoldDB" id="A0A564G032"/>
<dbReference type="Gene3D" id="1.10.3080.10">
    <property type="entry name" value="Clc chloride channel"/>
    <property type="match status" value="1"/>
</dbReference>
<proteinExistence type="predicted"/>
<feature type="domain" description="CBS" evidence="12">
    <location>
        <begin position="539"/>
        <end position="599"/>
    </location>
</feature>
<dbReference type="Proteomes" id="UP000401717">
    <property type="component" value="Unassembled WGS sequence"/>
</dbReference>
<keyword evidence="6 11" id="KW-0472">Membrane</keyword>
<feature type="transmembrane region" description="Helical" evidence="11">
    <location>
        <begin position="335"/>
        <end position="355"/>
    </location>
</feature>
<evidence type="ECO:0000256" key="2">
    <source>
        <dbReference type="ARBA" id="ARBA00022448"/>
    </source>
</evidence>
<evidence type="ECO:0000256" key="4">
    <source>
        <dbReference type="ARBA" id="ARBA00022989"/>
    </source>
</evidence>
<feature type="domain" description="CBS" evidence="12">
    <location>
        <begin position="474"/>
        <end position="530"/>
    </location>
</feature>
<dbReference type="InterPro" id="IPR050368">
    <property type="entry name" value="ClC-type_chloride_channel"/>
</dbReference>
<keyword evidence="7" id="KW-0869">Chloride channel</keyword>
<feature type="transmembrane region" description="Helical" evidence="11">
    <location>
        <begin position="43"/>
        <end position="75"/>
    </location>
</feature>
<feature type="transmembrane region" description="Helical" evidence="11">
    <location>
        <begin position="260"/>
        <end position="285"/>
    </location>
</feature>
<keyword evidence="4 11" id="KW-1133">Transmembrane helix</keyword>
<feature type="transmembrane region" description="Helical" evidence="11">
    <location>
        <begin position="362"/>
        <end position="382"/>
    </location>
</feature>
<dbReference type="OrthoDB" id="9767361at2"/>
<feature type="transmembrane region" description="Helical" evidence="11">
    <location>
        <begin position="226"/>
        <end position="244"/>
    </location>
</feature>
<dbReference type="PROSITE" id="PS51371">
    <property type="entry name" value="CBS"/>
    <property type="match status" value="2"/>
</dbReference>
<dbReference type="PRINTS" id="PR00762">
    <property type="entry name" value="CLCHANNEL"/>
</dbReference>
<dbReference type="InterPro" id="IPR046342">
    <property type="entry name" value="CBS_dom_sf"/>
</dbReference>
<dbReference type="EMBL" id="CABFVH010000018">
    <property type="protein sequence ID" value="VUF13328.1"/>
    <property type="molecule type" value="Genomic_DNA"/>
</dbReference>
<dbReference type="InterPro" id="IPR001807">
    <property type="entry name" value="ClC"/>
</dbReference>
<feature type="transmembrane region" description="Helical" evidence="11">
    <location>
        <begin position="95"/>
        <end position="113"/>
    </location>
</feature>
<keyword evidence="8" id="KW-0868">Chloride</keyword>
<reference evidence="13" key="2">
    <citation type="journal article" date="2021" name="Front. Microbiol.">
        <title>Comprehensive Comparative Genomics and Phenotyping of Methylobacterium Species.</title>
        <authorList>
            <person name="Alessa O."/>
            <person name="Ogura Y."/>
            <person name="Fujitani Y."/>
            <person name="Takami H."/>
            <person name="Hayashi T."/>
            <person name="Sahin N."/>
            <person name="Tani A."/>
        </authorList>
    </citation>
    <scope>NUCLEOTIDE SEQUENCE</scope>
    <source>
        <strain evidence="13">DSM 22415</strain>
    </source>
</reference>
<evidence type="ECO:0000256" key="5">
    <source>
        <dbReference type="ARBA" id="ARBA00023065"/>
    </source>
</evidence>
<evidence type="ECO:0000313" key="13">
    <source>
        <dbReference type="EMBL" id="GJD58869.1"/>
    </source>
</evidence>
<keyword evidence="10" id="KW-0129">CBS domain</keyword>
<evidence type="ECO:0000256" key="11">
    <source>
        <dbReference type="SAM" id="Phobius"/>
    </source>
</evidence>
<protein>
    <submittedName>
        <fullName evidence="14">H(+)/Cl(-) exchange transporter ClcA</fullName>
    </submittedName>
    <submittedName>
        <fullName evidence="13">Voltage-gated ClC-type chloride channel ClcB</fullName>
    </submittedName>
</protein>
<dbReference type="SUPFAM" id="SSF81340">
    <property type="entry name" value="Clc chloride channel"/>
    <property type="match status" value="1"/>
</dbReference>
<dbReference type="CDD" id="cd02205">
    <property type="entry name" value="CBS_pair_SF"/>
    <property type="match status" value="1"/>
</dbReference>
<evidence type="ECO:0000256" key="8">
    <source>
        <dbReference type="ARBA" id="ARBA00023214"/>
    </source>
</evidence>
<gene>
    <name evidence="14" type="primary">clcA_1</name>
    <name evidence="13" type="synonym">clcB_2</name>
    <name evidence="13" type="ORF">IFDJLNFL_4795</name>
    <name evidence="14" type="ORF">MTDSW087_03030</name>
</gene>
<dbReference type="GO" id="GO:0034707">
    <property type="term" value="C:chloride channel complex"/>
    <property type="evidence" value="ECO:0007669"/>
    <property type="project" value="UniProtKB-KW"/>
</dbReference>
<dbReference type="Pfam" id="PF00571">
    <property type="entry name" value="CBS"/>
    <property type="match status" value="2"/>
</dbReference>